<dbReference type="RefSeq" id="WP_289216946.1">
    <property type="nucleotide sequence ID" value="NZ_JAPVRC010000010.1"/>
</dbReference>
<sequence>MLRIWRRIKFLANIRKSIPFLLEFFRSPDVSFNKKLISVVLMGAYLIFPWDIIPDFLVLIGLVDDIAVLTFILQQIVKMAPEPIKEKYQIDEKS</sequence>
<keyword evidence="8" id="KW-1185">Reference proteome</keyword>
<protein>
    <submittedName>
        <fullName evidence="7">YkvA family protein</fullName>
    </submittedName>
</protein>
<evidence type="ECO:0000256" key="1">
    <source>
        <dbReference type="ARBA" id="ARBA00004127"/>
    </source>
</evidence>
<evidence type="ECO:0000256" key="2">
    <source>
        <dbReference type="ARBA" id="ARBA00022692"/>
    </source>
</evidence>
<organism evidence="7 8">
    <name type="scientific">Halobacillus campisalis</name>
    <dbReference type="NCBI Taxonomy" id="435909"/>
    <lineage>
        <taxon>Bacteria</taxon>
        <taxon>Bacillati</taxon>
        <taxon>Bacillota</taxon>
        <taxon>Bacilli</taxon>
        <taxon>Bacillales</taxon>
        <taxon>Bacillaceae</taxon>
        <taxon>Halobacillus</taxon>
    </lineage>
</organism>
<dbReference type="InterPro" id="IPR010652">
    <property type="entry name" value="DUF1232"/>
</dbReference>
<feature type="domain" description="DUF1232" evidence="6">
    <location>
        <begin position="37"/>
        <end position="71"/>
    </location>
</feature>
<reference evidence="8" key="1">
    <citation type="journal article" date="2019" name="Int. J. Syst. Evol. Microbiol.">
        <title>The Global Catalogue of Microorganisms (GCM) 10K type strain sequencing project: providing services to taxonomists for standard genome sequencing and annotation.</title>
        <authorList>
            <consortium name="The Broad Institute Genomics Platform"/>
            <consortium name="The Broad Institute Genome Sequencing Center for Infectious Disease"/>
            <person name="Wu L."/>
            <person name="Ma J."/>
        </authorList>
    </citation>
    <scope>NUCLEOTIDE SEQUENCE [LARGE SCALE GENOMIC DNA]</scope>
    <source>
        <strain evidence="8">CCUG 73951</strain>
    </source>
</reference>
<proteinExistence type="predicted"/>
<accession>A0ABW2K7G5</accession>
<evidence type="ECO:0000256" key="5">
    <source>
        <dbReference type="SAM" id="Phobius"/>
    </source>
</evidence>
<evidence type="ECO:0000256" key="3">
    <source>
        <dbReference type="ARBA" id="ARBA00022989"/>
    </source>
</evidence>
<keyword evidence="2 5" id="KW-0812">Transmembrane</keyword>
<comment type="subcellular location">
    <subcellularLocation>
        <location evidence="1">Endomembrane system</location>
        <topology evidence="1">Multi-pass membrane protein</topology>
    </subcellularLocation>
</comment>
<comment type="caution">
    <text evidence="7">The sequence shown here is derived from an EMBL/GenBank/DDBJ whole genome shotgun (WGS) entry which is preliminary data.</text>
</comment>
<dbReference type="InterPro" id="IPR016941">
    <property type="entry name" value="UCP029962"/>
</dbReference>
<name>A0ABW2K7G5_9BACI</name>
<evidence type="ECO:0000259" key="6">
    <source>
        <dbReference type="Pfam" id="PF06803"/>
    </source>
</evidence>
<dbReference type="EMBL" id="JBHTBY010000012">
    <property type="protein sequence ID" value="MFC7322087.1"/>
    <property type="molecule type" value="Genomic_DNA"/>
</dbReference>
<gene>
    <name evidence="7" type="ORF">ACFQMN_14525</name>
</gene>
<evidence type="ECO:0000313" key="7">
    <source>
        <dbReference type="EMBL" id="MFC7322087.1"/>
    </source>
</evidence>
<dbReference type="Proteomes" id="UP001596494">
    <property type="component" value="Unassembled WGS sequence"/>
</dbReference>
<keyword evidence="4 5" id="KW-0472">Membrane</keyword>
<keyword evidence="3 5" id="KW-1133">Transmembrane helix</keyword>
<evidence type="ECO:0000313" key="8">
    <source>
        <dbReference type="Proteomes" id="UP001596494"/>
    </source>
</evidence>
<dbReference type="Pfam" id="PF06803">
    <property type="entry name" value="DUF1232"/>
    <property type="match status" value="1"/>
</dbReference>
<feature type="transmembrane region" description="Helical" evidence="5">
    <location>
        <begin position="32"/>
        <end position="50"/>
    </location>
</feature>
<evidence type="ECO:0000256" key="4">
    <source>
        <dbReference type="ARBA" id="ARBA00023136"/>
    </source>
</evidence>
<dbReference type="PIRSF" id="PIRSF029962">
    <property type="entry name" value="UCP029962"/>
    <property type="match status" value="1"/>
</dbReference>